<evidence type="ECO:0000313" key="2">
    <source>
        <dbReference type="EMBL" id="GJT56086.1"/>
    </source>
</evidence>
<name>A0ABQ5EYF3_9ASTR</name>
<gene>
    <name evidence="2" type="ORF">Tco_0991140</name>
</gene>
<reference evidence="2" key="2">
    <citation type="submission" date="2022-01" db="EMBL/GenBank/DDBJ databases">
        <authorList>
            <person name="Yamashiro T."/>
            <person name="Shiraishi A."/>
            <person name="Satake H."/>
            <person name="Nakayama K."/>
        </authorList>
    </citation>
    <scope>NUCLEOTIDE SEQUENCE</scope>
</reference>
<organism evidence="2 3">
    <name type="scientific">Tanacetum coccineum</name>
    <dbReference type="NCBI Taxonomy" id="301880"/>
    <lineage>
        <taxon>Eukaryota</taxon>
        <taxon>Viridiplantae</taxon>
        <taxon>Streptophyta</taxon>
        <taxon>Embryophyta</taxon>
        <taxon>Tracheophyta</taxon>
        <taxon>Spermatophyta</taxon>
        <taxon>Magnoliopsida</taxon>
        <taxon>eudicotyledons</taxon>
        <taxon>Gunneridae</taxon>
        <taxon>Pentapetalae</taxon>
        <taxon>asterids</taxon>
        <taxon>campanulids</taxon>
        <taxon>Asterales</taxon>
        <taxon>Asteraceae</taxon>
        <taxon>Asteroideae</taxon>
        <taxon>Anthemideae</taxon>
        <taxon>Anthemidinae</taxon>
        <taxon>Tanacetum</taxon>
    </lineage>
</organism>
<protein>
    <submittedName>
        <fullName evidence="2">Uncharacterized protein</fullName>
    </submittedName>
</protein>
<accession>A0ABQ5EYF3</accession>
<evidence type="ECO:0000256" key="1">
    <source>
        <dbReference type="SAM" id="MobiDB-lite"/>
    </source>
</evidence>
<evidence type="ECO:0000313" key="3">
    <source>
        <dbReference type="Proteomes" id="UP001151760"/>
    </source>
</evidence>
<keyword evidence="3" id="KW-1185">Reference proteome</keyword>
<feature type="region of interest" description="Disordered" evidence="1">
    <location>
        <begin position="244"/>
        <end position="265"/>
    </location>
</feature>
<dbReference type="EMBL" id="BQNB010016813">
    <property type="protein sequence ID" value="GJT56086.1"/>
    <property type="molecule type" value="Genomic_DNA"/>
</dbReference>
<comment type="caution">
    <text evidence="2">The sequence shown here is derived from an EMBL/GenBank/DDBJ whole genome shotgun (WGS) entry which is preliminary data.</text>
</comment>
<sequence length="279" mass="31275">MVPKRTSFVHDTIDHRQPGVRSRLVHLAFFYPPEGFFAVLTSVYHPVSSSSTTSRISFQFMDFSFNSSTSTYLLRCAKLVDAILLRASAFLFSLRGICLIENLVKLVASGFYLVQYLYTHLLWHHGTAIILVPALEAVYTGNEPVSVNNVPRLGHQVYDLTSSPFPERSFIQGFEKRALQRHITTAADFEQNPGDKLLIFPLATVNTSLIISERQLRTASAIIRNSSQPFWCILSRLRNIPSRFRSKASGPGPNGLSTASDKEIGGWEPSDPYTLCEFL</sequence>
<dbReference type="Proteomes" id="UP001151760">
    <property type="component" value="Unassembled WGS sequence"/>
</dbReference>
<proteinExistence type="predicted"/>
<reference evidence="2" key="1">
    <citation type="journal article" date="2022" name="Int. J. Mol. Sci.">
        <title>Draft Genome of Tanacetum Coccineum: Genomic Comparison of Closely Related Tanacetum-Family Plants.</title>
        <authorList>
            <person name="Yamashiro T."/>
            <person name="Shiraishi A."/>
            <person name="Nakayama K."/>
            <person name="Satake H."/>
        </authorList>
    </citation>
    <scope>NUCLEOTIDE SEQUENCE</scope>
</reference>